<dbReference type="Proteomes" id="UP001590951">
    <property type="component" value="Unassembled WGS sequence"/>
</dbReference>
<gene>
    <name evidence="1" type="ORF">ABVK25_006632</name>
</gene>
<sequence>MIYSNQITELTKSPHCLAADFAKSCDKAKTEMAYQRLDISHSARPVRRLDKRRCSTKWTPVEGFVSMTEQPISLTASTQTYAHLTRAYGCNREILQPTKNVSSDNCYKNCMDTKVSYLARV</sequence>
<comment type="caution">
    <text evidence="1">The sequence shown here is derived from an EMBL/GenBank/DDBJ whole genome shotgun (WGS) entry which is preliminary data.</text>
</comment>
<name>A0ABR4B5U9_9LECA</name>
<protein>
    <submittedName>
        <fullName evidence="1">Uncharacterized protein</fullName>
    </submittedName>
</protein>
<accession>A0ABR4B5U9</accession>
<evidence type="ECO:0000313" key="1">
    <source>
        <dbReference type="EMBL" id="KAL2052995.1"/>
    </source>
</evidence>
<keyword evidence="2" id="KW-1185">Reference proteome</keyword>
<organism evidence="1 2">
    <name type="scientific">Lepraria finkii</name>
    <dbReference type="NCBI Taxonomy" id="1340010"/>
    <lineage>
        <taxon>Eukaryota</taxon>
        <taxon>Fungi</taxon>
        <taxon>Dikarya</taxon>
        <taxon>Ascomycota</taxon>
        <taxon>Pezizomycotina</taxon>
        <taxon>Lecanoromycetes</taxon>
        <taxon>OSLEUM clade</taxon>
        <taxon>Lecanoromycetidae</taxon>
        <taxon>Lecanorales</taxon>
        <taxon>Lecanorineae</taxon>
        <taxon>Stereocaulaceae</taxon>
        <taxon>Lepraria</taxon>
    </lineage>
</organism>
<dbReference type="EMBL" id="JBHFEH010000023">
    <property type="protein sequence ID" value="KAL2052995.1"/>
    <property type="molecule type" value="Genomic_DNA"/>
</dbReference>
<proteinExistence type="predicted"/>
<reference evidence="1 2" key="1">
    <citation type="submission" date="2024-09" db="EMBL/GenBank/DDBJ databases">
        <title>Rethinking Asexuality: The Enigmatic Case of Functional Sexual Genes in Lepraria (Stereocaulaceae).</title>
        <authorList>
            <person name="Doellman M."/>
            <person name="Sun Y."/>
            <person name="Barcenas-Pena A."/>
            <person name="Lumbsch H.T."/>
            <person name="Grewe F."/>
        </authorList>
    </citation>
    <scope>NUCLEOTIDE SEQUENCE [LARGE SCALE GENOMIC DNA]</scope>
    <source>
        <strain evidence="1 2">Grewe 0041</strain>
    </source>
</reference>
<evidence type="ECO:0000313" key="2">
    <source>
        <dbReference type="Proteomes" id="UP001590951"/>
    </source>
</evidence>